<organism evidence="2">
    <name type="scientific">Gulosibacter sediminis</name>
    <dbReference type="NCBI Taxonomy" id="1729695"/>
    <lineage>
        <taxon>Bacteria</taxon>
        <taxon>Bacillati</taxon>
        <taxon>Actinomycetota</taxon>
        <taxon>Actinomycetes</taxon>
        <taxon>Micrococcales</taxon>
        <taxon>Microbacteriaceae</taxon>
        <taxon>Gulosibacter</taxon>
    </lineage>
</organism>
<dbReference type="Pfam" id="PF00583">
    <property type="entry name" value="Acetyltransf_1"/>
    <property type="match status" value="1"/>
</dbReference>
<feature type="domain" description="N-acetyltransferase" evidence="1">
    <location>
        <begin position="148"/>
        <end position="300"/>
    </location>
</feature>
<gene>
    <name evidence="2" type="ORF">M3M28_08020</name>
</gene>
<accession>A0ABY4MUB5</accession>
<dbReference type="SUPFAM" id="SSF55729">
    <property type="entry name" value="Acyl-CoA N-acyltransferases (Nat)"/>
    <property type="match status" value="1"/>
</dbReference>
<dbReference type="Gene3D" id="3.40.630.30">
    <property type="match status" value="1"/>
</dbReference>
<evidence type="ECO:0000259" key="1">
    <source>
        <dbReference type="PROSITE" id="PS51186"/>
    </source>
</evidence>
<dbReference type="InterPro" id="IPR016181">
    <property type="entry name" value="Acyl_CoA_acyltransferase"/>
</dbReference>
<dbReference type="PROSITE" id="PS51186">
    <property type="entry name" value="GNAT"/>
    <property type="match status" value="1"/>
</dbReference>
<dbReference type="EMBL" id="CP097160">
    <property type="protein sequence ID" value="UQN14010.1"/>
    <property type="molecule type" value="Genomic_DNA"/>
</dbReference>
<evidence type="ECO:0000313" key="2">
    <source>
        <dbReference type="EMBL" id="UQN14010.1"/>
    </source>
</evidence>
<name>A0ABY4MUB5_9MICO</name>
<reference evidence="2" key="1">
    <citation type="submission" date="2022-05" db="EMBL/GenBank/DDBJ databases">
        <title>Complete genome sequence of toluene-degrading Gulosibacter sediminis strain ACHW.36C.</title>
        <authorList>
            <person name="Wai A.C."/>
            <person name="Lai G.K."/>
            <person name="Griffin S.D."/>
            <person name="Leung F.C."/>
        </authorList>
    </citation>
    <scope>NUCLEOTIDE SEQUENCE [LARGE SCALE GENOMIC DNA]</scope>
    <source>
        <strain evidence="2">ACHW.36C</strain>
    </source>
</reference>
<protein>
    <submittedName>
        <fullName evidence="2">GNAT family N-acetyltransferase</fullName>
    </submittedName>
</protein>
<sequence>MTTLDAATDAMNEWRIHAFAELAPFTLPEGERMHSAGSLVGVASELRPEPDASWSIFNPPVANELVVRGADTSGEDPASPAIGDLADLIDDWAAGAPAGVPLQLELPVALRGAPAVLAARGFAPVSTFAVRRVEGEPRPSAWTSKPGRKLREVTADDRAGVAGLLEELHAADADAATGAWAHPQLREHLLDYASKVVDVPVLAVVAEYFGLLAGVANFAAPGTVAPRTSRERELYVQFTAVTRRLRAGGVGAALVGELDARARAAGAELLAVDFGALNPESAPFWLRQGFRPLTTMWRRR</sequence>
<dbReference type="InterPro" id="IPR000182">
    <property type="entry name" value="GNAT_dom"/>
</dbReference>
<proteinExistence type="predicted"/>